<dbReference type="SUPFAM" id="SSF116734">
    <property type="entry name" value="DNA methylase specificity domain"/>
    <property type="match status" value="2"/>
</dbReference>
<dbReference type="PANTHER" id="PTHR30408:SF12">
    <property type="entry name" value="TYPE I RESTRICTION ENZYME MJAVIII SPECIFICITY SUBUNIT"/>
    <property type="match status" value="1"/>
</dbReference>
<dbReference type="Proteomes" id="UP000564496">
    <property type="component" value="Unassembled WGS sequence"/>
</dbReference>
<protein>
    <submittedName>
        <fullName evidence="5">Type I restriction enzyme S subunit</fullName>
        <ecNumber evidence="5">3.1.21.3</ecNumber>
    </submittedName>
</protein>
<gene>
    <name evidence="5" type="ORF">BJ988_005276</name>
</gene>
<name>A0A7Z0IVB4_9ACTN</name>
<proteinExistence type="inferred from homology"/>
<evidence type="ECO:0000313" key="5">
    <source>
        <dbReference type="EMBL" id="NYI80628.1"/>
    </source>
</evidence>
<evidence type="ECO:0000256" key="3">
    <source>
        <dbReference type="ARBA" id="ARBA00023125"/>
    </source>
</evidence>
<keyword evidence="3" id="KW-0238">DNA-binding</keyword>
<dbReference type="GO" id="GO:0003677">
    <property type="term" value="F:DNA binding"/>
    <property type="evidence" value="ECO:0007669"/>
    <property type="project" value="UniProtKB-KW"/>
</dbReference>
<evidence type="ECO:0000256" key="2">
    <source>
        <dbReference type="ARBA" id="ARBA00022747"/>
    </source>
</evidence>
<feature type="domain" description="Type I restriction modification DNA specificity" evidence="4">
    <location>
        <begin position="69"/>
        <end position="175"/>
    </location>
</feature>
<dbReference type="PANTHER" id="PTHR30408">
    <property type="entry name" value="TYPE-1 RESTRICTION ENZYME ECOKI SPECIFICITY PROTEIN"/>
    <property type="match status" value="1"/>
</dbReference>
<dbReference type="AlphaFoldDB" id="A0A7Z0IVB4"/>
<dbReference type="InterPro" id="IPR044946">
    <property type="entry name" value="Restrct_endonuc_typeI_TRD_sf"/>
</dbReference>
<dbReference type="Pfam" id="PF01420">
    <property type="entry name" value="Methylase_S"/>
    <property type="match status" value="1"/>
</dbReference>
<dbReference type="RefSeq" id="WP_179660797.1">
    <property type="nucleotide sequence ID" value="NZ_JACBZR010000001.1"/>
</dbReference>
<dbReference type="CDD" id="cd17495">
    <property type="entry name" value="RMtype1_S_Cep9333ORF4827P-TRD2-CR2_like"/>
    <property type="match status" value="1"/>
</dbReference>
<evidence type="ECO:0000256" key="1">
    <source>
        <dbReference type="ARBA" id="ARBA00010923"/>
    </source>
</evidence>
<dbReference type="GO" id="GO:0009035">
    <property type="term" value="F:type I site-specific deoxyribonuclease activity"/>
    <property type="evidence" value="ECO:0007669"/>
    <property type="project" value="UniProtKB-EC"/>
</dbReference>
<evidence type="ECO:0000313" key="6">
    <source>
        <dbReference type="Proteomes" id="UP000564496"/>
    </source>
</evidence>
<dbReference type="EC" id="3.1.21.3" evidence="5"/>
<keyword evidence="2" id="KW-0680">Restriction system</keyword>
<keyword evidence="6" id="KW-1185">Reference proteome</keyword>
<dbReference type="InterPro" id="IPR052021">
    <property type="entry name" value="Type-I_RS_S_subunit"/>
</dbReference>
<dbReference type="Gene3D" id="3.90.220.20">
    <property type="entry name" value="DNA methylase specificity domains"/>
    <property type="match status" value="2"/>
</dbReference>
<dbReference type="InterPro" id="IPR000055">
    <property type="entry name" value="Restrct_endonuc_typeI_TRD"/>
</dbReference>
<reference evidence="5 6" key="1">
    <citation type="submission" date="2020-07" db="EMBL/GenBank/DDBJ databases">
        <title>Sequencing the genomes of 1000 actinobacteria strains.</title>
        <authorList>
            <person name="Klenk H.-P."/>
        </authorList>
    </citation>
    <scope>NUCLEOTIDE SEQUENCE [LARGE SCALE GENOMIC DNA]</scope>
    <source>
        <strain evidence="5 6">DSM 26487</strain>
    </source>
</reference>
<evidence type="ECO:0000259" key="4">
    <source>
        <dbReference type="Pfam" id="PF01420"/>
    </source>
</evidence>
<organism evidence="5 6">
    <name type="scientific">Nocardioides panzhihuensis</name>
    <dbReference type="NCBI Taxonomy" id="860243"/>
    <lineage>
        <taxon>Bacteria</taxon>
        <taxon>Bacillati</taxon>
        <taxon>Actinomycetota</taxon>
        <taxon>Actinomycetes</taxon>
        <taxon>Propionibacteriales</taxon>
        <taxon>Nocardioidaceae</taxon>
        <taxon>Nocardioides</taxon>
    </lineage>
</organism>
<keyword evidence="5" id="KW-0378">Hydrolase</keyword>
<comment type="similarity">
    <text evidence="1">Belongs to the type-I restriction system S methylase family.</text>
</comment>
<dbReference type="GO" id="GO:0009307">
    <property type="term" value="P:DNA restriction-modification system"/>
    <property type="evidence" value="ECO:0007669"/>
    <property type="project" value="UniProtKB-KW"/>
</dbReference>
<accession>A0A7Z0IVB4</accession>
<comment type="caution">
    <text evidence="5">The sequence shown here is derived from an EMBL/GenBank/DDBJ whole genome shotgun (WGS) entry which is preliminary data.</text>
</comment>
<dbReference type="EMBL" id="JACBZR010000001">
    <property type="protein sequence ID" value="NYI80628.1"/>
    <property type="molecule type" value="Genomic_DNA"/>
</dbReference>
<sequence>MRDLILGESLEALIDHRGKTPAKLGSDFQADGVPVASAILVKNGRLDLSDARFVDSKTYARWMGVPTRAGDVLLTSEAPLGRVARVPSDEPLVLGQRLYGLRGREGILDSGYLYYALQTERVRSDLVGRSTGTTVFGIRQSSLRNIVIPAPSFEEQRSIAEVLGALDDKIAGNERVIASADQLATALMQQALVDRSVPLVEVAAVTMGSSPPGTSYNEDGTGMPFYQGVRDFGVRFPTRRVWTTEPVRTAAERDVLLSVRAPVGRTNVANEQLCLGRGVAGLRPRDGRSATLLHQVRAASSAWAPYEAEGTVFGSINKSQLESIEIPAIDPAAADVLEGQLHALEAQIASALAENVKLAAFRDELLPLLMSGKLRVKDIDATVLA</sequence>